<dbReference type="GO" id="GO:0006508">
    <property type="term" value="P:proteolysis"/>
    <property type="evidence" value="ECO:0007669"/>
    <property type="project" value="InterPro"/>
</dbReference>
<evidence type="ECO:0000313" key="3">
    <source>
        <dbReference type="EMBL" id="MBB6324790.1"/>
    </source>
</evidence>
<feature type="domain" description="Gingipain" evidence="2">
    <location>
        <begin position="409"/>
        <end position="769"/>
    </location>
</feature>
<dbReference type="SUPFAM" id="SSF52129">
    <property type="entry name" value="Caspase-like"/>
    <property type="match status" value="1"/>
</dbReference>
<comment type="caution">
    <text evidence="3">The sequence shown here is derived from an EMBL/GenBank/DDBJ whole genome shotgun (WGS) entry which is preliminary data.</text>
</comment>
<keyword evidence="4" id="KW-1185">Reference proteome</keyword>
<feature type="chain" id="PRO_5032948118" description="Gingipain domain-containing protein" evidence="1">
    <location>
        <begin position="23"/>
        <end position="1674"/>
    </location>
</feature>
<proteinExistence type="predicted"/>
<dbReference type="Proteomes" id="UP000588604">
    <property type="component" value="Unassembled WGS sequence"/>
</dbReference>
<dbReference type="InterPro" id="IPR029030">
    <property type="entry name" value="Caspase-like_dom_sf"/>
</dbReference>
<dbReference type="InterPro" id="IPR001769">
    <property type="entry name" value="Gingipain"/>
</dbReference>
<sequence>MNKLKFLVSILFVFAFAGITFAQQPAWYKYNQTYYKILTAKDGIYRISPEALTASGMNLNSVDPRNLRMYHRGKEVAISISGENDGKLDAGDFIDFYGLRNDGTLDSLLYTTFDRIPNPYFNTHSDSTAFFLTVTPGEMGKRMVQRTAPESNLPQLTTYTSEKLEVYGEQYSLGVGYALDFRLSIFDTGQGWMSSVITKGNTRQFTISGLGSPANSGAGKLEIGLVGRSLNNHQTVISVGPNTTSQRVIRTENFYGFEYPQLTLPLAMSDFNADGSIVISVRSAGSEGADNVSVAYNKVSFQERVVAGDFSSELFILPTGNQRITVSQKTGDYAALEISDYRNPQVVQLSQTANQLSFRASIPSDSSRIWVENQAEIIQVTKLKPLQFKNYLAQEADYILVGHHALEVSASQYENPLQSYAAHRSSPLGGGFKTMTVFMEELYDQYGYGEEGPTALFEFLRTYYPAHKPTHLLLAGRSLTMYSTARQNGVTYFYRNNPSAFAFQNLVPPGGYPISDNNFVVGLDPSNPDSPAMAVGRIPAKNSQQLADYLDKAIEKDAVGVSAPWQKELIHLGGGVSEFELDRYFNFLNGYKTIAEGLYLGGNVTTYRKRSNSTVELIDITGDLNEGRSLVTFFGHGSPTIIDIEIGFASDPTLNYQNKGKYPVMLFNGCDYGSAFGTVYTQSEDWVITPEKGASNIMANTAVGVDVILNRYSNSFYRTAFADSSSIYKTVGEVKKIAETYFVDTYGTTPLSYSHMEQMVLLGDPGVRMFPANKADYSLDENEVFFESFDDTPLNALSDSIKLTFVLRNIGIVNTDSVEYRIKRKLPDGTEFQYETFKIPYISRKDTLMFSVPNIGLNAAGENTFTLEVNPGREVPEMTFVNNSISVSEFIPLSGTLNLFPLNFGIVSESNVNLVAQIPGKSAADRTIIFQIDSAKNFNSAFRKEIRITTSGLAEWPVNLSTSSDSVTYYWRTKFQEHQPGETDSWTNSSFSLIPNGPEGWTQRTIPQLEENQLDNLEINSQRNGFKFLDRKLGFEVFTVGAAVDTLNFRNTQFYLDQVPQIIDNVNNANSRLCPNGSLGLVTFDHKSLMPYLPVPVPGFDILDGRACGRVPQLIQSIQNSWITTPGQTMLEQYTNGVKDDDYVVIFSVGNVTFDAWPDEAYALLKEFGANEATLRNLKTGDPYILYGRKGMKPGEAIEIVGNTNQEFPPNQQTLSFESEVEGYITSGVILTPRVGPASNWERFFQNVNARTWINEEDFTYFDILGVKNDGSEELILGNAVDQEIDLSFIDPLTYPYLRLRYSMNDPQSTAPAQLDKWQVNYSGVPEGALTVKSSRERINLREGEQAAIELIFKNVSKYNFLDSIQVDWKWTNLASKKVENFSKKFPALKAGESFEFSIDFNSIGKSGENELEVFANPRIQQEQTFRNNQIDFGTYIVVEGDQSTSLLDVNFDGIYIMDGDIVSPSVLVTAQLVNDQTLLYKKDTVGMEIFLKQNCESCDFKRVNFSDPNLTWTPASEDERFKVSFLPGPLEDGMYTLMIQNEDSPQPYEITFEVINESQITNFYPYPNPFSTSVKFVFTVTGSEVPDEIKIQIMTVTGKVVREILQNELGPIRIGNNITDYAWDGKDEFGDQLANGVYIYRVLVRKNGQFMEHRPTAGDKAFKKGYGKMYLLR</sequence>
<protein>
    <recommendedName>
        <fullName evidence="2">Gingipain domain-containing protein</fullName>
    </recommendedName>
</protein>
<organism evidence="3 4">
    <name type="scientific">Algoriphagus iocasae</name>
    <dbReference type="NCBI Taxonomy" id="1836499"/>
    <lineage>
        <taxon>Bacteria</taxon>
        <taxon>Pseudomonadati</taxon>
        <taxon>Bacteroidota</taxon>
        <taxon>Cytophagia</taxon>
        <taxon>Cytophagales</taxon>
        <taxon>Cyclobacteriaceae</taxon>
        <taxon>Algoriphagus</taxon>
    </lineage>
</organism>
<evidence type="ECO:0000259" key="2">
    <source>
        <dbReference type="Pfam" id="PF01364"/>
    </source>
</evidence>
<evidence type="ECO:0000313" key="4">
    <source>
        <dbReference type="Proteomes" id="UP000588604"/>
    </source>
</evidence>
<dbReference type="GO" id="GO:0008234">
    <property type="term" value="F:cysteine-type peptidase activity"/>
    <property type="evidence" value="ECO:0007669"/>
    <property type="project" value="InterPro"/>
</dbReference>
<dbReference type="RefSeq" id="WP_184492745.1">
    <property type="nucleotide sequence ID" value="NZ_JACIJO010000001.1"/>
</dbReference>
<gene>
    <name evidence="3" type="ORF">FHS59_000405</name>
</gene>
<feature type="signal peptide" evidence="1">
    <location>
        <begin position="1"/>
        <end position="22"/>
    </location>
</feature>
<reference evidence="3 4" key="1">
    <citation type="submission" date="2020-08" db="EMBL/GenBank/DDBJ databases">
        <title>Genomic Encyclopedia of Type Strains, Phase IV (KMG-IV): sequencing the most valuable type-strain genomes for metagenomic binning, comparative biology and taxonomic classification.</title>
        <authorList>
            <person name="Goeker M."/>
        </authorList>
    </citation>
    <scope>NUCLEOTIDE SEQUENCE [LARGE SCALE GENOMIC DNA]</scope>
    <source>
        <strain evidence="3 4">DSM 102044</strain>
    </source>
</reference>
<name>A0A841MBV2_9BACT</name>
<dbReference type="Gene3D" id="2.60.40.4070">
    <property type="match status" value="1"/>
</dbReference>
<evidence type="ECO:0000256" key="1">
    <source>
        <dbReference type="SAM" id="SignalP"/>
    </source>
</evidence>
<dbReference type="Pfam" id="PF01364">
    <property type="entry name" value="Peptidase_C25"/>
    <property type="match status" value="1"/>
</dbReference>
<keyword evidence="1" id="KW-0732">Signal</keyword>
<accession>A0A841MBV2</accession>
<dbReference type="EMBL" id="JACIJO010000001">
    <property type="protein sequence ID" value="MBB6324790.1"/>
    <property type="molecule type" value="Genomic_DNA"/>
</dbReference>
<dbReference type="Gene3D" id="3.40.50.1460">
    <property type="match status" value="1"/>
</dbReference>